<dbReference type="RefSeq" id="WP_311556810.1">
    <property type="nucleotide sequence ID" value="NZ_JAVREJ010000009.1"/>
</dbReference>
<keyword evidence="2" id="KW-1185">Reference proteome</keyword>
<dbReference type="Pfam" id="PF08002">
    <property type="entry name" value="DUF1697"/>
    <property type="match status" value="1"/>
</dbReference>
<dbReference type="PANTHER" id="PTHR36439">
    <property type="entry name" value="BLL4334 PROTEIN"/>
    <property type="match status" value="1"/>
</dbReference>
<dbReference type="PANTHER" id="PTHR36439:SF1">
    <property type="entry name" value="DUF1697 DOMAIN-CONTAINING PROTEIN"/>
    <property type="match status" value="1"/>
</dbReference>
<protein>
    <submittedName>
        <fullName evidence="1">DUF1697 domain-containing protein</fullName>
    </submittedName>
</protein>
<dbReference type="InterPro" id="IPR012545">
    <property type="entry name" value="DUF1697"/>
</dbReference>
<name>A0ABU2NCM6_9PSEU</name>
<comment type="caution">
    <text evidence="1">The sequence shown here is derived from an EMBL/GenBank/DDBJ whole genome shotgun (WGS) entry which is preliminary data.</text>
</comment>
<proteinExistence type="predicted"/>
<dbReference type="PIRSF" id="PIRSF008502">
    <property type="entry name" value="UCP008502"/>
    <property type="match status" value="1"/>
</dbReference>
<dbReference type="SUPFAM" id="SSF160379">
    <property type="entry name" value="SP0830-like"/>
    <property type="match status" value="1"/>
</dbReference>
<evidence type="ECO:0000313" key="2">
    <source>
        <dbReference type="Proteomes" id="UP001183202"/>
    </source>
</evidence>
<dbReference type="Proteomes" id="UP001183202">
    <property type="component" value="Unassembled WGS sequence"/>
</dbReference>
<evidence type="ECO:0000313" key="1">
    <source>
        <dbReference type="EMBL" id="MDT0350783.1"/>
    </source>
</evidence>
<dbReference type="Gene3D" id="3.30.70.1280">
    <property type="entry name" value="SP0830-like domains"/>
    <property type="match status" value="1"/>
</dbReference>
<dbReference type="EMBL" id="JAVREJ010000009">
    <property type="protein sequence ID" value="MDT0350783.1"/>
    <property type="molecule type" value="Genomic_DNA"/>
</dbReference>
<accession>A0ABU2NCM6</accession>
<sequence>MPTHVALLRGINLGPHKRVAMPALRTVVEGLGHTDVVTYIQSGNVVFTASGSAKDTALADDLEKAIADELGVTCRVVVLTSAELARTVADNPYPDEPDPKRLHAIFLTAPAGGAAQEHLAQVRDKLGEKIGRDEVQIVGRTVYLHTPDGFGRSELAKALSRPRGPAEGTARNWATVTKLLTMCEGS</sequence>
<reference evidence="2" key="1">
    <citation type="submission" date="2023-07" db="EMBL/GenBank/DDBJ databases">
        <title>30 novel species of actinomycetes from the DSMZ collection.</title>
        <authorList>
            <person name="Nouioui I."/>
        </authorList>
    </citation>
    <scope>NUCLEOTIDE SEQUENCE [LARGE SCALE GENOMIC DNA]</scope>
    <source>
        <strain evidence="2">DSM 45834</strain>
    </source>
</reference>
<organism evidence="1 2">
    <name type="scientific">Pseudonocardia charpentierae</name>
    <dbReference type="NCBI Taxonomy" id="3075545"/>
    <lineage>
        <taxon>Bacteria</taxon>
        <taxon>Bacillati</taxon>
        <taxon>Actinomycetota</taxon>
        <taxon>Actinomycetes</taxon>
        <taxon>Pseudonocardiales</taxon>
        <taxon>Pseudonocardiaceae</taxon>
        <taxon>Pseudonocardia</taxon>
    </lineage>
</organism>
<gene>
    <name evidence="1" type="ORF">RM445_14725</name>
</gene>